<protein>
    <submittedName>
        <fullName evidence="1">Uncharacterized protein</fullName>
    </submittedName>
</protein>
<organism evidence="1 2">
    <name type="scientific">Pseudodesulfovibrio indicus</name>
    <dbReference type="NCBI Taxonomy" id="1716143"/>
    <lineage>
        <taxon>Bacteria</taxon>
        <taxon>Pseudomonadati</taxon>
        <taxon>Thermodesulfobacteriota</taxon>
        <taxon>Desulfovibrionia</taxon>
        <taxon>Desulfovibrionales</taxon>
        <taxon>Desulfovibrionaceae</taxon>
    </lineage>
</organism>
<accession>A0AA94PU37</accession>
<proteinExistence type="predicted"/>
<dbReference type="Proteomes" id="UP000295506">
    <property type="component" value="Unassembled WGS sequence"/>
</dbReference>
<evidence type="ECO:0000313" key="1">
    <source>
        <dbReference type="EMBL" id="TDT89708.1"/>
    </source>
</evidence>
<name>A0AA94PU37_9BACT</name>
<reference evidence="1 2" key="1">
    <citation type="submission" date="2019-03" db="EMBL/GenBank/DDBJ databases">
        <title>Genomic Encyclopedia of Type Strains, Phase IV (KMG-IV): sequencing the most valuable type-strain genomes for metagenomic binning, comparative biology and taxonomic classification.</title>
        <authorList>
            <person name="Goeker M."/>
        </authorList>
    </citation>
    <scope>NUCLEOTIDE SEQUENCE [LARGE SCALE GENOMIC DNA]</scope>
    <source>
        <strain evidence="1 2">DSM 101483</strain>
    </source>
</reference>
<sequence length="260" mass="29134">MYIEKRFASPGGNGRDSAFAYGSVRFDGDWDLEPVERAVRDRGLRVLAFEDPAMFADHERVVEMCTDMRVRDLNVLWSARLDTVPTDGLLKAMRLAGCRRVAMTLGPDEAVEGLFWARRYGYDIRIRNVDGTPYTAERVTYSVSEREAVALRLPGLHAAQFDLAVAYYRAGRYADVMLPLGKAMTLRFPLNELCLNLLACLSAAKHYPDQAAGLLDQAGYGCPHPVVFRNRELLRAWLASGGDLKGVRLRLEPEESAFVE</sequence>
<dbReference type="RefSeq" id="WP_133987180.1">
    <property type="nucleotide sequence ID" value="NZ_CP014206.1"/>
</dbReference>
<gene>
    <name evidence="1" type="ORF">EDC59_1031</name>
</gene>
<dbReference type="AlphaFoldDB" id="A0AA94PU37"/>
<comment type="caution">
    <text evidence="1">The sequence shown here is derived from an EMBL/GenBank/DDBJ whole genome shotgun (WGS) entry which is preliminary data.</text>
</comment>
<evidence type="ECO:0000313" key="2">
    <source>
        <dbReference type="Proteomes" id="UP000295506"/>
    </source>
</evidence>
<dbReference type="EMBL" id="SOBK01000003">
    <property type="protein sequence ID" value="TDT89708.1"/>
    <property type="molecule type" value="Genomic_DNA"/>
</dbReference>